<sequence>MMHDVAAIMSSTLASTTTTSTPATTSHEEGHQQQQENDATEEEAVVNPCCCSFAVTGAQPTYQSIFVCETCCSNNPSGGLLCVCEACANHCHQWHDEINYIGMGKAYCDCAQLLSCKLKHSSQKLVQEWKLPELVHTTVQDTTKSSSLPFAVNVFSIAELTCNTDVLVEQAQELVHHSKDTFWLGQADDEDDQELCPLEQLAWRVFQQHVQWYGIEVQDSGGAEWWVQVKKTTPDNNNDTLAPNDSTTNGSAGNNNNNTTAIDLHYDKDEVLAEKFGLGAFPTLSTVTYLTGGNNNSSNPTVIFERTYEQDDEEVIPSMLVSHPIPGKHLVFDGRLLHGAPSHPALRQSYQPKEQNNNRDTTTTTNGDHHPRSGTTMRVTFLVNIWPRWKPAGVHPLPNAIRTALLSQHDQDNASSLPFSLISSLEFTQQTIPEVVLEDDTAALKDANANETIQEDTTANTTMNNNPRIELPFVCKGITWESEDEESGGLVLVTCPPPQHHQDTLFVRFPPGLQAYLETQYSQDEPPHDNELPPSLVDGAGYEEAYV</sequence>
<dbReference type="EMBL" id="CAICTM010001635">
    <property type="protein sequence ID" value="CAB9525149.1"/>
    <property type="molecule type" value="Genomic_DNA"/>
</dbReference>
<evidence type="ECO:0000256" key="4">
    <source>
        <dbReference type="SAM" id="MobiDB-lite"/>
    </source>
</evidence>
<accession>A0A9N8EU69</accession>
<evidence type="ECO:0000313" key="7">
    <source>
        <dbReference type="Proteomes" id="UP001153069"/>
    </source>
</evidence>
<keyword evidence="1" id="KW-0479">Metal-binding</keyword>
<dbReference type="OrthoDB" id="10254945at2759"/>
<dbReference type="GO" id="GO:0008270">
    <property type="term" value="F:zinc ion binding"/>
    <property type="evidence" value="ECO:0007669"/>
    <property type="project" value="UniProtKB-KW"/>
</dbReference>
<dbReference type="InterPro" id="IPR003126">
    <property type="entry name" value="Znf_UBR"/>
</dbReference>
<evidence type="ECO:0000256" key="2">
    <source>
        <dbReference type="ARBA" id="ARBA00022771"/>
    </source>
</evidence>
<feature type="compositionally biased region" description="Polar residues" evidence="4">
    <location>
        <begin position="233"/>
        <end position="245"/>
    </location>
</feature>
<keyword evidence="7" id="KW-1185">Reference proteome</keyword>
<feature type="region of interest" description="Disordered" evidence="4">
    <location>
        <begin position="341"/>
        <end position="374"/>
    </location>
</feature>
<comment type="caution">
    <text evidence="6">The sequence shown here is derived from an EMBL/GenBank/DDBJ whole genome shotgun (WGS) entry which is preliminary data.</text>
</comment>
<dbReference type="Proteomes" id="UP001153069">
    <property type="component" value="Unassembled WGS sequence"/>
</dbReference>
<evidence type="ECO:0000256" key="3">
    <source>
        <dbReference type="ARBA" id="ARBA00022833"/>
    </source>
</evidence>
<keyword evidence="3" id="KW-0862">Zinc</keyword>
<feature type="compositionally biased region" description="Low complexity" evidence="4">
    <location>
        <begin position="246"/>
        <end position="256"/>
    </location>
</feature>
<evidence type="ECO:0000313" key="6">
    <source>
        <dbReference type="EMBL" id="CAB9525149.1"/>
    </source>
</evidence>
<feature type="region of interest" description="Disordered" evidence="4">
    <location>
        <begin position="13"/>
        <end position="38"/>
    </location>
</feature>
<feature type="region of interest" description="Disordered" evidence="4">
    <location>
        <begin position="233"/>
        <end position="256"/>
    </location>
</feature>
<feature type="region of interest" description="Disordered" evidence="4">
    <location>
        <begin position="521"/>
        <end position="547"/>
    </location>
</feature>
<feature type="compositionally biased region" description="Low complexity" evidence="4">
    <location>
        <begin position="13"/>
        <end position="25"/>
    </location>
</feature>
<feature type="domain" description="UBR-type" evidence="5">
    <location>
        <begin position="49"/>
        <end position="120"/>
    </location>
</feature>
<organism evidence="6 7">
    <name type="scientific">Seminavis robusta</name>
    <dbReference type="NCBI Taxonomy" id="568900"/>
    <lineage>
        <taxon>Eukaryota</taxon>
        <taxon>Sar</taxon>
        <taxon>Stramenopiles</taxon>
        <taxon>Ochrophyta</taxon>
        <taxon>Bacillariophyta</taxon>
        <taxon>Bacillariophyceae</taxon>
        <taxon>Bacillariophycidae</taxon>
        <taxon>Naviculales</taxon>
        <taxon>Naviculaceae</taxon>
        <taxon>Seminavis</taxon>
    </lineage>
</organism>
<reference evidence="6" key="1">
    <citation type="submission" date="2020-06" db="EMBL/GenBank/DDBJ databases">
        <authorList>
            <consortium name="Plant Systems Biology data submission"/>
        </authorList>
    </citation>
    <scope>NUCLEOTIDE SEQUENCE</scope>
    <source>
        <strain evidence="6">D6</strain>
    </source>
</reference>
<keyword evidence="2" id="KW-0863">Zinc-finger</keyword>
<evidence type="ECO:0000256" key="1">
    <source>
        <dbReference type="ARBA" id="ARBA00022723"/>
    </source>
</evidence>
<dbReference type="SMART" id="SM00396">
    <property type="entry name" value="ZnF_UBR1"/>
    <property type="match status" value="1"/>
</dbReference>
<evidence type="ECO:0000259" key="5">
    <source>
        <dbReference type="SMART" id="SM00396"/>
    </source>
</evidence>
<protein>
    <recommendedName>
        <fullName evidence="5">UBR-type domain-containing protein</fullName>
    </recommendedName>
</protein>
<proteinExistence type="predicted"/>
<gene>
    <name evidence="6" type="ORF">SEMRO_1637_G287630.1</name>
</gene>
<dbReference type="AlphaFoldDB" id="A0A9N8EU69"/>
<name>A0A9N8EU69_9STRA</name>
<dbReference type="CDD" id="cd19671">
    <property type="entry name" value="UBR-box_UBR4_5_6_7"/>
    <property type="match status" value="1"/>
</dbReference>